<name>A0A0A9EUW8_ARUDO</name>
<sequence>MEFAVNKYMHGTKSFLVMIYEAQGAIGILHRCRSSATTWSATALGAVFFPLVVA</sequence>
<proteinExistence type="predicted"/>
<reference evidence="1" key="1">
    <citation type="submission" date="2014-09" db="EMBL/GenBank/DDBJ databases">
        <authorList>
            <person name="Magalhaes I.L.F."/>
            <person name="Oliveira U."/>
            <person name="Santos F.R."/>
            <person name="Vidigal T.H.D.A."/>
            <person name="Brescovit A.D."/>
            <person name="Santos A.J."/>
        </authorList>
    </citation>
    <scope>NUCLEOTIDE SEQUENCE</scope>
    <source>
        <tissue evidence="1">Shoot tissue taken approximately 20 cm above the soil surface</tissue>
    </source>
</reference>
<accession>A0A0A9EUW8</accession>
<evidence type="ECO:0000313" key="1">
    <source>
        <dbReference type="EMBL" id="JAE04525.1"/>
    </source>
</evidence>
<organism evidence="1">
    <name type="scientific">Arundo donax</name>
    <name type="common">Giant reed</name>
    <name type="synonym">Donax arundinaceus</name>
    <dbReference type="NCBI Taxonomy" id="35708"/>
    <lineage>
        <taxon>Eukaryota</taxon>
        <taxon>Viridiplantae</taxon>
        <taxon>Streptophyta</taxon>
        <taxon>Embryophyta</taxon>
        <taxon>Tracheophyta</taxon>
        <taxon>Spermatophyta</taxon>
        <taxon>Magnoliopsida</taxon>
        <taxon>Liliopsida</taxon>
        <taxon>Poales</taxon>
        <taxon>Poaceae</taxon>
        <taxon>PACMAD clade</taxon>
        <taxon>Arundinoideae</taxon>
        <taxon>Arundineae</taxon>
        <taxon>Arundo</taxon>
    </lineage>
</organism>
<reference evidence="1" key="2">
    <citation type="journal article" date="2015" name="Data Brief">
        <title>Shoot transcriptome of the giant reed, Arundo donax.</title>
        <authorList>
            <person name="Barrero R.A."/>
            <person name="Guerrero F.D."/>
            <person name="Moolhuijzen P."/>
            <person name="Goolsby J.A."/>
            <person name="Tidwell J."/>
            <person name="Bellgard S.E."/>
            <person name="Bellgard M.I."/>
        </authorList>
    </citation>
    <scope>NUCLEOTIDE SEQUENCE</scope>
    <source>
        <tissue evidence="1">Shoot tissue taken approximately 20 cm above the soil surface</tissue>
    </source>
</reference>
<protein>
    <submittedName>
        <fullName evidence="1">Uncharacterized protein</fullName>
    </submittedName>
</protein>
<dbReference type="AlphaFoldDB" id="A0A0A9EUW8"/>
<dbReference type="EMBL" id="GBRH01193371">
    <property type="protein sequence ID" value="JAE04525.1"/>
    <property type="molecule type" value="Transcribed_RNA"/>
</dbReference>